<gene>
    <name evidence="3" type="ORF">PTTW11_01695</name>
</gene>
<feature type="compositionally biased region" description="Low complexity" evidence="2">
    <location>
        <begin position="604"/>
        <end position="660"/>
    </location>
</feature>
<organism evidence="3 4">
    <name type="scientific">Pyrenophora teres f. teres</name>
    <dbReference type="NCBI Taxonomy" id="97479"/>
    <lineage>
        <taxon>Eukaryota</taxon>
        <taxon>Fungi</taxon>
        <taxon>Dikarya</taxon>
        <taxon>Ascomycota</taxon>
        <taxon>Pezizomycotina</taxon>
        <taxon>Dothideomycetes</taxon>
        <taxon>Pleosporomycetidae</taxon>
        <taxon>Pleosporales</taxon>
        <taxon>Pleosporineae</taxon>
        <taxon>Pleosporaceae</taxon>
        <taxon>Pyrenophora</taxon>
    </lineage>
</organism>
<evidence type="ECO:0000256" key="2">
    <source>
        <dbReference type="SAM" id="MobiDB-lite"/>
    </source>
</evidence>
<feature type="region of interest" description="Disordered" evidence="2">
    <location>
        <begin position="1"/>
        <end position="39"/>
    </location>
</feature>
<protein>
    <submittedName>
        <fullName evidence="3">RRM-2 domain containing protein</fullName>
    </submittedName>
</protein>
<dbReference type="PROSITE" id="PS50102">
    <property type="entry name" value="RRM"/>
    <property type="match status" value="1"/>
</dbReference>
<dbReference type="GO" id="GO:0003723">
    <property type="term" value="F:RNA binding"/>
    <property type="evidence" value="ECO:0007669"/>
    <property type="project" value="UniProtKB-UniRule"/>
</dbReference>
<dbReference type="AlphaFoldDB" id="A0A6S6VV68"/>
<proteinExistence type="predicted"/>
<feature type="region of interest" description="Disordered" evidence="2">
    <location>
        <begin position="322"/>
        <end position="341"/>
    </location>
</feature>
<dbReference type="EMBL" id="HG992978">
    <property type="protein sequence ID" value="CAE7008450.1"/>
    <property type="molecule type" value="Genomic_DNA"/>
</dbReference>
<dbReference type="Proteomes" id="UP000472372">
    <property type="component" value="Chromosome 2"/>
</dbReference>
<reference evidence="3" key="1">
    <citation type="submission" date="2021-02" db="EMBL/GenBank/DDBJ databases">
        <authorList>
            <person name="Syme A R."/>
            <person name="Syme A R."/>
            <person name="Moolhuijzen P."/>
        </authorList>
    </citation>
    <scope>NUCLEOTIDE SEQUENCE</scope>
    <source>
        <strain evidence="3">W1-1</strain>
    </source>
</reference>
<name>A0A6S6VV68_9PLEO</name>
<keyword evidence="1" id="KW-0694">RNA-binding</keyword>
<evidence type="ECO:0000313" key="3">
    <source>
        <dbReference type="EMBL" id="CAE7008450.1"/>
    </source>
</evidence>
<dbReference type="PANTHER" id="PTHR23189">
    <property type="entry name" value="RNA RECOGNITION MOTIF-CONTAINING"/>
    <property type="match status" value="1"/>
</dbReference>
<dbReference type="InterPro" id="IPR007201">
    <property type="entry name" value="Mei2-like_Rrm_C"/>
</dbReference>
<dbReference type="InterPro" id="IPR012677">
    <property type="entry name" value="Nucleotide-bd_a/b_plait_sf"/>
</dbReference>
<evidence type="ECO:0000313" key="4">
    <source>
        <dbReference type="Proteomes" id="UP000472372"/>
    </source>
</evidence>
<feature type="compositionally biased region" description="Low complexity" evidence="2">
    <location>
        <begin position="7"/>
        <end position="22"/>
    </location>
</feature>
<dbReference type="InterPro" id="IPR000504">
    <property type="entry name" value="RRM_dom"/>
</dbReference>
<accession>A0A6S6VV68</accession>
<dbReference type="Pfam" id="PF04059">
    <property type="entry name" value="RRM_2"/>
    <property type="match status" value="1"/>
</dbReference>
<dbReference type="Gene3D" id="3.30.70.330">
    <property type="match status" value="1"/>
</dbReference>
<evidence type="ECO:0000256" key="1">
    <source>
        <dbReference type="ARBA" id="ARBA00022884"/>
    </source>
</evidence>
<dbReference type="SUPFAM" id="SSF54928">
    <property type="entry name" value="RNA-binding domain, RBD"/>
    <property type="match status" value="1"/>
</dbReference>
<sequence>MSHRHSPQSSSEHGPSSSPFGGTDPTQYSPDMDRKGHRRQVTAIAMGKRPIEAVEEPAPTLPSILPPAPAYVEGAFINEMSEEDRSFMSRYQFVTQLPDGTNAGLDPEHELFQVQHQMKLYQCFDAAVPYYARGVFIRYDDLREAAEGKILLEQHDFSVAYATSYDYARGKSQDTAHIKEFEGQMKLAILIEPNPEFAVFDFTAQDLATVSNAVEITARSIGDLRNVVHVDTIDEKMLLVYRIEYHSVDAAIRAVQSLIHDPVWGASLDNSFHWCTFDPAPWTGERALASPHRFKPRVDALGRFYGYRPATVHLQLPDRWSDRRSNQSAHPHDQHNRVRRQRILDGSDVRTTVMLRNIPNKLDWMALKNILDDVCFGTYDFLYLRIDFKSGCNVGYAFINFTDANGMLAIIDRMERRSWPGFTSDKTAEISYATIQGREALVQKFRNSSVMQETPFCRPRLVVTIADARNVGRLRVAGTEQEFPRPDNLSKLQRSMDSARSIGLYPPHGYSSVIEHRNRTSAYDRGGPRDMMQAAMHFAHQRAAPIQFAGLTDAQKRDIEMWYLNTYGGGHCGRIPFDCIPMTHVTQYFNENLPAPGIIGGPVGTPTRPSRAGPSSSYAGPSSPYAGPSSSYAGPSSSYAGPSSSYAGPSSSRAGPSSSRRGADEIHRTPNPFL</sequence>
<dbReference type="InterPro" id="IPR035979">
    <property type="entry name" value="RBD_domain_sf"/>
</dbReference>
<feature type="region of interest" description="Disordered" evidence="2">
    <location>
        <begin position="599"/>
        <end position="674"/>
    </location>
</feature>